<dbReference type="Proteomes" id="UP001157114">
    <property type="component" value="Unassembled WGS sequence"/>
</dbReference>
<name>A0ABQ6GH62_9BACL</name>
<gene>
    <name evidence="1" type="ORF">MU1_41860</name>
</gene>
<reference evidence="1 2" key="1">
    <citation type="submission" date="2023-03" db="EMBL/GenBank/DDBJ databases">
        <title>Draft genome sequence of the bacteria which degrade cell wall of Tricholomamatutake.</title>
        <authorList>
            <person name="Konishi Y."/>
            <person name="Fukuta Y."/>
            <person name="Shirasaka N."/>
        </authorList>
    </citation>
    <scope>NUCLEOTIDE SEQUENCE [LARGE SCALE GENOMIC DNA]</scope>
    <source>
        <strain evidence="2">mu1</strain>
    </source>
</reference>
<organism evidence="1 2">
    <name type="scientific">Paenibacillus glycanilyticus</name>
    <dbReference type="NCBI Taxonomy" id="126569"/>
    <lineage>
        <taxon>Bacteria</taxon>
        <taxon>Bacillati</taxon>
        <taxon>Bacillota</taxon>
        <taxon>Bacilli</taxon>
        <taxon>Bacillales</taxon>
        <taxon>Paenibacillaceae</taxon>
        <taxon>Paenibacillus</taxon>
    </lineage>
</organism>
<keyword evidence="2" id="KW-1185">Reference proteome</keyword>
<sequence length="62" mass="6709">MRNFLLIDFLHPHSKSGSTENETNYVLCGVSGIYADGNKEVKQGQPAEAVAFGGSPCFLFTN</sequence>
<evidence type="ECO:0000313" key="2">
    <source>
        <dbReference type="Proteomes" id="UP001157114"/>
    </source>
</evidence>
<evidence type="ECO:0000313" key="1">
    <source>
        <dbReference type="EMBL" id="GLX69840.1"/>
    </source>
</evidence>
<proteinExistence type="predicted"/>
<comment type="caution">
    <text evidence="1">The sequence shown here is derived from an EMBL/GenBank/DDBJ whole genome shotgun (WGS) entry which is preliminary data.</text>
</comment>
<accession>A0ABQ6GH62</accession>
<dbReference type="EMBL" id="BSSQ01000016">
    <property type="protein sequence ID" value="GLX69840.1"/>
    <property type="molecule type" value="Genomic_DNA"/>
</dbReference>
<protein>
    <submittedName>
        <fullName evidence="1">Uncharacterized protein</fullName>
    </submittedName>
</protein>